<feature type="transmembrane region" description="Helical" evidence="5">
    <location>
        <begin position="46"/>
        <end position="64"/>
    </location>
</feature>
<evidence type="ECO:0000256" key="3">
    <source>
        <dbReference type="ARBA" id="ARBA00022989"/>
    </source>
</evidence>
<dbReference type="OrthoDB" id="7063374at2"/>
<evidence type="ECO:0000256" key="4">
    <source>
        <dbReference type="ARBA" id="ARBA00023136"/>
    </source>
</evidence>
<evidence type="ECO:0000313" key="7">
    <source>
        <dbReference type="Proteomes" id="UP000238261"/>
    </source>
</evidence>
<feature type="transmembrane region" description="Helical" evidence="5">
    <location>
        <begin position="21"/>
        <end position="40"/>
    </location>
</feature>
<protein>
    <submittedName>
        <fullName evidence="6">Conjugal transfer protein TrbD</fullName>
    </submittedName>
</protein>
<evidence type="ECO:0000313" key="6">
    <source>
        <dbReference type="EMBL" id="PPU95489.1"/>
    </source>
</evidence>
<organism evidence="6 7">
    <name type="scientific">Xanthomonas hyacinthi</name>
    <dbReference type="NCBI Taxonomy" id="56455"/>
    <lineage>
        <taxon>Bacteria</taxon>
        <taxon>Pseudomonadati</taxon>
        <taxon>Pseudomonadota</taxon>
        <taxon>Gammaproteobacteria</taxon>
        <taxon>Lysobacterales</taxon>
        <taxon>Lysobacteraceae</taxon>
        <taxon>Xanthomonas</taxon>
    </lineage>
</organism>
<dbReference type="Proteomes" id="UP000238261">
    <property type="component" value="Unassembled WGS sequence"/>
</dbReference>
<evidence type="ECO:0000256" key="5">
    <source>
        <dbReference type="SAM" id="Phobius"/>
    </source>
</evidence>
<sequence>MALRTIPIRRAGNRDNLFMGGDRELVMFSGLLAFALIFSAQELRATVIGLLLWFGALFACRLMAKSDPKLRFVYLRHRKYKGYYPARSTPFRLNPNSQGKQYK</sequence>
<gene>
    <name evidence="6" type="ORF">XhyaCFBP1156_18590</name>
</gene>
<dbReference type="InterPro" id="IPR007792">
    <property type="entry name" value="T4SS_VirB3/TrbD/AvhB"/>
</dbReference>
<dbReference type="GO" id="GO:0016020">
    <property type="term" value="C:membrane"/>
    <property type="evidence" value="ECO:0007669"/>
    <property type="project" value="UniProtKB-SubCell"/>
</dbReference>
<keyword evidence="3 5" id="KW-1133">Transmembrane helix</keyword>
<dbReference type="Pfam" id="PF05101">
    <property type="entry name" value="VirB3"/>
    <property type="match status" value="1"/>
</dbReference>
<comment type="subcellular location">
    <subcellularLocation>
        <location evidence="1">Membrane</location>
    </subcellularLocation>
</comment>
<proteinExistence type="predicted"/>
<accession>A0A2S7EQW4</accession>
<evidence type="ECO:0000256" key="2">
    <source>
        <dbReference type="ARBA" id="ARBA00022692"/>
    </source>
</evidence>
<keyword evidence="2 5" id="KW-0812">Transmembrane</keyword>
<reference evidence="7" key="1">
    <citation type="submission" date="2016-08" db="EMBL/GenBank/DDBJ databases">
        <authorList>
            <person name="Merda D."/>
            <person name="Briand M."/>
            <person name="Taghouti G."/>
            <person name="Carrere S."/>
            <person name="Gouzy J."/>
            <person name="Portier P."/>
            <person name="Jacques M.-A."/>
            <person name="Fischer-Le Saux M."/>
        </authorList>
    </citation>
    <scope>NUCLEOTIDE SEQUENCE [LARGE SCALE GENOMIC DNA]</scope>
    <source>
        <strain evidence="7">CFBP1156</strain>
    </source>
</reference>
<dbReference type="AlphaFoldDB" id="A0A2S7EQW4"/>
<dbReference type="RefSeq" id="WP_011171720.1">
    <property type="nucleotide sequence ID" value="NZ_CP043477.1"/>
</dbReference>
<dbReference type="NCBIfam" id="NF010395">
    <property type="entry name" value="PRK13823.1"/>
    <property type="match status" value="1"/>
</dbReference>
<dbReference type="EMBL" id="MDEG01000027">
    <property type="protein sequence ID" value="PPU95489.1"/>
    <property type="molecule type" value="Genomic_DNA"/>
</dbReference>
<name>A0A2S7EQW4_9XANT</name>
<dbReference type="InterPro" id="IPR016704">
    <property type="entry name" value="Conjugal_tfr_TrbD"/>
</dbReference>
<keyword evidence="4 5" id="KW-0472">Membrane</keyword>
<evidence type="ECO:0000256" key="1">
    <source>
        <dbReference type="ARBA" id="ARBA00004370"/>
    </source>
</evidence>
<comment type="caution">
    <text evidence="6">The sequence shown here is derived from an EMBL/GenBank/DDBJ whole genome shotgun (WGS) entry which is preliminary data.</text>
</comment>
<keyword evidence="7" id="KW-1185">Reference proteome</keyword>
<dbReference type="PIRSF" id="PIRSF017854">
    <property type="entry name" value="T4SS_TrbD"/>
    <property type="match status" value="1"/>
</dbReference>